<organism evidence="11 12">
    <name type="scientific">Dillenia turbinata</name>
    <dbReference type="NCBI Taxonomy" id="194707"/>
    <lineage>
        <taxon>Eukaryota</taxon>
        <taxon>Viridiplantae</taxon>
        <taxon>Streptophyta</taxon>
        <taxon>Embryophyta</taxon>
        <taxon>Tracheophyta</taxon>
        <taxon>Spermatophyta</taxon>
        <taxon>Magnoliopsida</taxon>
        <taxon>eudicotyledons</taxon>
        <taxon>Gunneridae</taxon>
        <taxon>Pentapetalae</taxon>
        <taxon>Dilleniales</taxon>
        <taxon>Dilleniaceae</taxon>
        <taxon>Dillenia</taxon>
    </lineage>
</organism>
<evidence type="ECO:0000256" key="5">
    <source>
        <dbReference type="ARBA" id="ARBA00022679"/>
    </source>
</evidence>
<evidence type="ECO:0000256" key="8">
    <source>
        <dbReference type="RuleBase" id="RU361232"/>
    </source>
</evidence>
<dbReference type="PANTHER" id="PTHR46083">
    <property type="match status" value="1"/>
</dbReference>
<evidence type="ECO:0000313" key="12">
    <source>
        <dbReference type="Proteomes" id="UP001370490"/>
    </source>
</evidence>
<dbReference type="AlphaFoldDB" id="A0AAN8W451"/>
<dbReference type="InterPro" id="IPR013534">
    <property type="entry name" value="Starch_synth_cat_dom"/>
</dbReference>
<dbReference type="NCBIfam" id="TIGR02095">
    <property type="entry name" value="glgA"/>
    <property type="match status" value="1"/>
</dbReference>
<dbReference type="GO" id="GO:0009501">
    <property type="term" value="C:amyloplast"/>
    <property type="evidence" value="ECO:0007669"/>
    <property type="project" value="UniProtKB-SubCell"/>
</dbReference>
<feature type="domain" description="Starch synthase catalytic" evidence="10">
    <location>
        <begin position="110"/>
        <end position="340"/>
    </location>
</feature>
<evidence type="ECO:0000256" key="7">
    <source>
        <dbReference type="ARBA" id="ARBA00022946"/>
    </source>
</evidence>
<protein>
    <recommendedName>
        <fullName evidence="8">Starch synthase, chloroplastic/amyloplastic</fullName>
        <ecNumber evidence="8">2.4.1.-</ecNumber>
    </recommendedName>
</protein>
<dbReference type="Pfam" id="PF08323">
    <property type="entry name" value="Glyco_transf_5"/>
    <property type="match status" value="1"/>
</dbReference>
<dbReference type="EMBL" id="JBAMMX010000004">
    <property type="protein sequence ID" value="KAK6941197.1"/>
    <property type="molecule type" value="Genomic_DNA"/>
</dbReference>
<dbReference type="PANTHER" id="PTHR46083:SF1">
    <property type="entry name" value="GLYCOGEN SYNTHASE 2-RELATED"/>
    <property type="match status" value="1"/>
</dbReference>
<comment type="subcellular location">
    <subcellularLocation>
        <location evidence="8">Plastid</location>
        <location evidence="8">Chloroplast</location>
    </subcellularLocation>
    <subcellularLocation>
        <location evidence="8">Plastid</location>
        <location evidence="8">Amyloplast</location>
    </subcellularLocation>
</comment>
<dbReference type="CDD" id="cd03791">
    <property type="entry name" value="GT5_Glycogen_synthase_DULL1-like"/>
    <property type="match status" value="1"/>
</dbReference>
<accession>A0AAN8W451</accession>
<dbReference type="EC" id="2.4.1.-" evidence="8"/>
<dbReference type="Pfam" id="PF00534">
    <property type="entry name" value="Glycos_transf_1"/>
    <property type="match status" value="1"/>
</dbReference>
<dbReference type="HAMAP" id="MF_00484">
    <property type="entry name" value="Glycogen_synth"/>
    <property type="match status" value="1"/>
</dbReference>
<comment type="pathway">
    <text evidence="2 8">Glycan biosynthesis; starch biosynthesis.</text>
</comment>
<comment type="similarity">
    <text evidence="3 8">Belongs to the glycosyltransferase 1 family. Bacterial/plant glycogen synthase subfamily.</text>
</comment>
<keyword evidence="8" id="KW-0150">Chloroplast</keyword>
<sequence>MSEMGIMAGFACAFPTPFSKLVVPVGIGGIPTSFPSFAAPRRKNLLRLTNAQPQVGAEKQGTTTEYGFQNQNIVWPSPNDEIPFWKKKFDWWDNSQDFSVGIEKDSDQLHIIHVTAEMAPIAKVGGLGDVVTGLARACSARGHKVDVMLPFYECLHKDQIDQLKLLLTYDSFHDGDWIPTKAFHGEVSGISVIFIEPSNHFFKGQYVYGGSYNELEAYLFFSRACLEWMQVTGTQPDIIHAHEWQTSALSLLYWDMYHHLSIKKPRLVLTIHNMEHYGECRKEQLSKCGLDGSIYATVDKAVDDRTIGHNPERLSLLKGGIVYSNAVVTVSPTYLKETLNSGWLASTLIMHRDKYYGILNGIDTAMWNPAEDIFLPLKFHAQNIKGKKICKHYVQRGLGLASEGSLADNKVFDDTEKVPLVVCITRLVAQKGLHLITHAIKLVEELGGNMVVLGRASDGRVEREFESLANLHNQGPSIRILLMYSLMFFSEELSHMLYAAADFVLVPSIYEPCGLAQMIGMRYGAVPVVRKTGGLADTVFDMDDQSNHETANGFVFEGIDEGSLNRALERSFSFYKERPAEWNDLVRKVMCIDNSWNNTAGKYVEVYNSVRFDPYVPL</sequence>
<keyword evidence="4 8" id="KW-0328">Glycosyltransferase</keyword>
<evidence type="ECO:0000256" key="2">
    <source>
        <dbReference type="ARBA" id="ARBA00004727"/>
    </source>
</evidence>
<dbReference type="Gene3D" id="3.40.50.2000">
    <property type="entry name" value="Glycogen Phosphorylase B"/>
    <property type="match status" value="2"/>
</dbReference>
<evidence type="ECO:0000259" key="10">
    <source>
        <dbReference type="Pfam" id="PF08323"/>
    </source>
</evidence>
<evidence type="ECO:0000256" key="1">
    <source>
        <dbReference type="ARBA" id="ARBA00001478"/>
    </source>
</evidence>
<dbReference type="GO" id="GO:0009507">
    <property type="term" value="C:chloroplast"/>
    <property type="evidence" value="ECO:0007669"/>
    <property type="project" value="UniProtKB-SubCell"/>
</dbReference>
<dbReference type="GO" id="GO:0019252">
    <property type="term" value="P:starch biosynthetic process"/>
    <property type="evidence" value="ECO:0007669"/>
    <property type="project" value="UniProtKB-UniRule"/>
</dbReference>
<evidence type="ECO:0000259" key="9">
    <source>
        <dbReference type="Pfam" id="PF00534"/>
    </source>
</evidence>
<keyword evidence="5 11" id="KW-0808">Transferase</keyword>
<evidence type="ECO:0000313" key="11">
    <source>
        <dbReference type="EMBL" id="KAK6941197.1"/>
    </source>
</evidence>
<keyword evidence="8" id="KW-0934">Plastid</keyword>
<reference evidence="11 12" key="1">
    <citation type="submission" date="2023-12" db="EMBL/GenBank/DDBJ databases">
        <title>A high-quality genome assembly for Dillenia turbinata (Dilleniales).</title>
        <authorList>
            <person name="Chanderbali A."/>
        </authorList>
    </citation>
    <scope>NUCLEOTIDE SEQUENCE [LARGE SCALE GENOMIC DNA]</scope>
    <source>
        <strain evidence="11">LSX21</strain>
        <tissue evidence="11">Leaf</tissue>
    </source>
</reference>
<keyword evidence="6 8" id="KW-0750">Starch biosynthesis</keyword>
<evidence type="ECO:0000256" key="3">
    <source>
        <dbReference type="ARBA" id="ARBA00010281"/>
    </source>
</evidence>
<name>A0AAN8W451_9MAGN</name>
<comment type="catalytic activity">
    <reaction evidence="1">
        <text>[(1-&gt;4)-alpha-D-glucosyl](n) + ADP-alpha-D-glucose = [(1-&gt;4)-alpha-D-glucosyl](n+1) + ADP + H(+)</text>
        <dbReference type="Rhea" id="RHEA:18189"/>
        <dbReference type="Rhea" id="RHEA-COMP:9584"/>
        <dbReference type="Rhea" id="RHEA-COMP:9587"/>
        <dbReference type="ChEBI" id="CHEBI:15378"/>
        <dbReference type="ChEBI" id="CHEBI:15444"/>
        <dbReference type="ChEBI" id="CHEBI:57498"/>
        <dbReference type="ChEBI" id="CHEBI:456216"/>
        <dbReference type="EC" id="2.4.1.21"/>
    </reaction>
</comment>
<dbReference type="GO" id="GO:0009011">
    <property type="term" value="F:alpha-1,4-glucan glucosyltransferase (ADP-glucose donor) activity"/>
    <property type="evidence" value="ECO:0007669"/>
    <property type="project" value="UniProtKB-EC"/>
</dbReference>
<evidence type="ECO:0000256" key="4">
    <source>
        <dbReference type="ARBA" id="ARBA00022676"/>
    </source>
</evidence>
<dbReference type="InterPro" id="IPR011835">
    <property type="entry name" value="GS/SS"/>
</dbReference>
<evidence type="ECO:0000256" key="6">
    <source>
        <dbReference type="ARBA" id="ARBA00022922"/>
    </source>
</evidence>
<dbReference type="SUPFAM" id="SSF53756">
    <property type="entry name" value="UDP-Glycosyltransferase/glycogen phosphorylase"/>
    <property type="match status" value="1"/>
</dbReference>
<gene>
    <name evidence="11" type="ORF">RJ641_026574</name>
</gene>
<keyword evidence="8" id="KW-0035">Amyloplast</keyword>
<dbReference type="GO" id="GO:0004373">
    <property type="term" value="F:alpha-1,4-glucan glucosyltransferase (UDP-glucose donor) activity"/>
    <property type="evidence" value="ECO:0007669"/>
    <property type="project" value="InterPro"/>
</dbReference>
<keyword evidence="12" id="KW-1185">Reference proteome</keyword>
<dbReference type="Proteomes" id="UP001370490">
    <property type="component" value="Unassembled WGS sequence"/>
</dbReference>
<dbReference type="InterPro" id="IPR001296">
    <property type="entry name" value="Glyco_trans_1"/>
</dbReference>
<keyword evidence="7" id="KW-0809">Transit peptide</keyword>
<proteinExistence type="inferred from homology"/>
<feature type="domain" description="Glycosyl transferase family 1" evidence="9">
    <location>
        <begin position="415"/>
        <end position="570"/>
    </location>
</feature>
<comment type="caution">
    <text evidence="11">The sequence shown here is derived from an EMBL/GenBank/DDBJ whole genome shotgun (WGS) entry which is preliminary data.</text>
</comment>